<feature type="transmembrane region" description="Helical" evidence="1">
    <location>
        <begin position="93"/>
        <end position="112"/>
    </location>
</feature>
<comment type="caution">
    <text evidence="2">The sequence shown here is derived from an EMBL/GenBank/DDBJ whole genome shotgun (WGS) entry which is preliminary data.</text>
</comment>
<keyword evidence="1" id="KW-1133">Transmembrane helix</keyword>
<dbReference type="AlphaFoldDB" id="A0A3E0TTR9"/>
<keyword evidence="1" id="KW-0812">Transmembrane</keyword>
<protein>
    <submittedName>
        <fullName evidence="2">Uncharacterized protein</fullName>
    </submittedName>
</protein>
<reference evidence="2 3" key="1">
    <citation type="submission" date="2018-08" db="EMBL/GenBank/DDBJ databases">
        <title>Thalassotalea euphylliae genome.</title>
        <authorList>
            <person name="Summers S."/>
            <person name="Rice S.A."/>
            <person name="Freckelton M.L."/>
            <person name="Nedved B.T."/>
            <person name="Hadfield M.G."/>
        </authorList>
    </citation>
    <scope>NUCLEOTIDE SEQUENCE [LARGE SCALE GENOMIC DNA]</scope>
    <source>
        <strain evidence="2 3">H1</strain>
    </source>
</reference>
<evidence type="ECO:0000313" key="3">
    <source>
        <dbReference type="Proteomes" id="UP000256478"/>
    </source>
</evidence>
<gene>
    <name evidence="2" type="ORF">DXX93_15770</name>
</gene>
<name>A0A3E0TTR9_9GAMM</name>
<keyword evidence="1" id="KW-0472">Membrane</keyword>
<sequence length="245" mass="28194">MSPHDKSNHIKQGQFEDQQFAQWLDKTMSSEQAAEFENNPTHEPSMKQHIATAKYVEYLASQETTRPVPHWDRGAAMEDDTERAHSWWQWRGLPVLSMAFSCFAMALVLFNVQLSFSDQGMLLTFGTTSADQEALDQQVDERVGLLVDAKLNEYKQQQELALANFTNVLSEKQQQSNLQLASYILETSRQERKEDISDFIQFVNAQRNDDALDQRIRFQQLEDAVLQQANFINQSATMQPANWAN</sequence>
<dbReference type="OrthoDB" id="5765975at2"/>
<accession>A0A3E0TTR9</accession>
<dbReference type="RefSeq" id="WP_116008935.1">
    <property type="nucleotide sequence ID" value="NZ_QUOU01000001.1"/>
</dbReference>
<evidence type="ECO:0000256" key="1">
    <source>
        <dbReference type="SAM" id="Phobius"/>
    </source>
</evidence>
<dbReference type="EMBL" id="QUOU01000001">
    <property type="protein sequence ID" value="REL27869.1"/>
    <property type="molecule type" value="Genomic_DNA"/>
</dbReference>
<proteinExistence type="predicted"/>
<organism evidence="2 3">
    <name type="scientific">Thalassotalea euphylliae</name>
    <dbReference type="NCBI Taxonomy" id="1655234"/>
    <lineage>
        <taxon>Bacteria</taxon>
        <taxon>Pseudomonadati</taxon>
        <taxon>Pseudomonadota</taxon>
        <taxon>Gammaproteobacteria</taxon>
        <taxon>Alteromonadales</taxon>
        <taxon>Colwelliaceae</taxon>
        <taxon>Thalassotalea</taxon>
    </lineage>
</organism>
<dbReference type="Proteomes" id="UP000256478">
    <property type="component" value="Unassembled WGS sequence"/>
</dbReference>
<evidence type="ECO:0000313" key="2">
    <source>
        <dbReference type="EMBL" id="REL27869.1"/>
    </source>
</evidence>